<dbReference type="EMBL" id="JARO02002344">
    <property type="protein sequence ID" value="KPP72909.1"/>
    <property type="molecule type" value="Genomic_DNA"/>
</dbReference>
<evidence type="ECO:0008006" key="4">
    <source>
        <dbReference type="Google" id="ProtNLM"/>
    </source>
</evidence>
<comment type="caution">
    <text evidence="2">The sequence shown here is derived from an EMBL/GenBank/DDBJ whole genome shotgun (WGS) entry which is preliminary data.</text>
</comment>
<dbReference type="Proteomes" id="UP000034805">
    <property type="component" value="Unassembled WGS sequence"/>
</dbReference>
<sequence length="106" mass="12159">MDVHSVFLTTGGSVLLFRLLNSGLNRLYIPESARRNPWKWRNILTSFFHSLLTGMWSVLCFYLHPQMAEDLISTHSVFSHALVSVSIEYMGVTKHLADSWKDDEST</sequence>
<keyword evidence="1" id="KW-1133">Transmembrane helix</keyword>
<dbReference type="AlphaFoldDB" id="A0A0P7XCN0"/>
<keyword evidence="1" id="KW-0812">Transmembrane</keyword>
<feature type="transmembrane region" description="Helical" evidence="1">
    <location>
        <begin position="46"/>
        <end position="63"/>
    </location>
</feature>
<evidence type="ECO:0000313" key="2">
    <source>
        <dbReference type="EMBL" id="KPP72909.1"/>
    </source>
</evidence>
<protein>
    <recommendedName>
        <fullName evidence="4">TLC domain-containing protein</fullName>
    </recommendedName>
</protein>
<evidence type="ECO:0000256" key="1">
    <source>
        <dbReference type="SAM" id="Phobius"/>
    </source>
</evidence>
<keyword evidence="1" id="KW-0472">Membrane</keyword>
<name>A0A0P7XCN0_SCLFO</name>
<organism evidence="2 3">
    <name type="scientific">Scleropages formosus</name>
    <name type="common">Asian bonytongue</name>
    <name type="synonym">Osteoglossum formosum</name>
    <dbReference type="NCBI Taxonomy" id="113540"/>
    <lineage>
        <taxon>Eukaryota</taxon>
        <taxon>Metazoa</taxon>
        <taxon>Chordata</taxon>
        <taxon>Craniata</taxon>
        <taxon>Vertebrata</taxon>
        <taxon>Euteleostomi</taxon>
        <taxon>Actinopterygii</taxon>
        <taxon>Neopterygii</taxon>
        <taxon>Teleostei</taxon>
        <taxon>Osteoglossocephala</taxon>
        <taxon>Osteoglossomorpha</taxon>
        <taxon>Osteoglossiformes</taxon>
        <taxon>Osteoglossidae</taxon>
        <taxon>Scleropages</taxon>
    </lineage>
</organism>
<proteinExistence type="predicted"/>
<evidence type="ECO:0000313" key="3">
    <source>
        <dbReference type="Proteomes" id="UP000034805"/>
    </source>
</evidence>
<reference evidence="2 3" key="1">
    <citation type="submission" date="2015-08" db="EMBL/GenBank/DDBJ databases">
        <title>The genome of the Asian arowana (Scleropages formosus).</title>
        <authorList>
            <person name="Tan M.H."/>
            <person name="Gan H.M."/>
            <person name="Croft L.J."/>
            <person name="Austin C.M."/>
        </authorList>
    </citation>
    <scope>NUCLEOTIDE SEQUENCE [LARGE SCALE GENOMIC DNA]</scope>
    <source>
        <strain evidence="2">Aro1</strain>
    </source>
</reference>
<accession>A0A0P7XCN0</accession>
<gene>
    <name evidence="2" type="ORF">Z043_108062</name>
</gene>